<gene>
    <name evidence="2" type="ORF">CK501_04845</name>
</gene>
<accession>A0A2A2F7V7</accession>
<name>A0A2A2F7V7_9GAMM</name>
<protein>
    <recommendedName>
        <fullName evidence="1">HDOD domain-containing protein</fullName>
    </recommendedName>
</protein>
<dbReference type="Proteomes" id="UP000218896">
    <property type="component" value="Unassembled WGS sequence"/>
</dbReference>
<dbReference type="InterPro" id="IPR052340">
    <property type="entry name" value="RNase_Y/CdgJ"/>
</dbReference>
<reference evidence="2 3" key="1">
    <citation type="submission" date="2017-08" db="EMBL/GenBank/DDBJ databases">
        <title>Halovibrio sewagensis sp. nov., isolated from wastewater of high salinity.</title>
        <authorList>
            <person name="Dong X."/>
            <person name="Zhang G."/>
        </authorList>
    </citation>
    <scope>NUCLEOTIDE SEQUENCE [LARGE SCALE GENOMIC DNA]</scope>
    <source>
        <strain evidence="2 3">YL5-2</strain>
    </source>
</reference>
<dbReference type="SUPFAM" id="SSF109604">
    <property type="entry name" value="HD-domain/PDEase-like"/>
    <property type="match status" value="1"/>
</dbReference>
<dbReference type="OrthoDB" id="9791419at2"/>
<dbReference type="InterPro" id="IPR013976">
    <property type="entry name" value="HDOD"/>
</dbReference>
<dbReference type="Pfam" id="PF08668">
    <property type="entry name" value="HDOD"/>
    <property type="match status" value="1"/>
</dbReference>
<keyword evidence="3" id="KW-1185">Reference proteome</keyword>
<evidence type="ECO:0000313" key="3">
    <source>
        <dbReference type="Proteomes" id="UP000218896"/>
    </source>
</evidence>
<dbReference type="PANTHER" id="PTHR33525:SF6">
    <property type="entry name" value="HDOD DOMAIN-CONTAINING PROTEIN"/>
    <property type="match status" value="1"/>
</dbReference>
<dbReference type="PROSITE" id="PS51833">
    <property type="entry name" value="HDOD"/>
    <property type="match status" value="1"/>
</dbReference>
<dbReference type="Gene3D" id="1.10.3210.10">
    <property type="entry name" value="Hypothetical protein af1432"/>
    <property type="match status" value="1"/>
</dbReference>
<dbReference type="AlphaFoldDB" id="A0A2A2F7V7"/>
<proteinExistence type="predicted"/>
<dbReference type="RefSeq" id="WP_095616628.1">
    <property type="nucleotide sequence ID" value="NZ_NSKD01000002.1"/>
</dbReference>
<comment type="caution">
    <text evidence="2">The sequence shown here is derived from an EMBL/GenBank/DDBJ whole genome shotgun (WGS) entry which is preliminary data.</text>
</comment>
<feature type="domain" description="HDOD" evidence="1">
    <location>
        <begin position="86"/>
        <end position="278"/>
    </location>
</feature>
<evidence type="ECO:0000259" key="1">
    <source>
        <dbReference type="PROSITE" id="PS51833"/>
    </source>
</evidence>
<dbReference type="EMBL" id="NSKD01000002">
    <property type="protein sequence ID" value="PAU80900.1"/>
    <property type="molecule type" value="Genomic_DNA"/>
</dbReference>
<evidence type="ECO:0000313" key="2">
    <source>
        <dbReference type="EMBL" id="PAU80900.1"/>
    </source>
</evidence>
<organism evidence="2 3">
    <name type="scientific">Halovibrio salipaludis</name>
    <dbReference type="NCBI Taxonomy" id="2032626"/>
    <lineage>
        <taxon>Bacteria</taxon>
        <taxon>Pseudomonadati</taxon>
        <taxon>Pseudomonadota</taxon>
        <taxon>Gammaproteobacteria</taxon>
        <taxon>Oceanospirillales</taxon>
        <taxon>Halomonadaceae</taxon>
        <taxon>Halovibrio</taxon>
    </lineage>
</organism>
<dbReference type="PANTHER" id="PTHR33525">
    <property type="match status" value="1"/>
</dbReference>
<sequence length="333" mass="36666">MDRMIQSLLSFLSGNGSKGKARGETCRREGSDEIQATEADTAGEVARLHAWLVGRSTTPESGPTVPEQAMLAELRLRVRERRLSRIPRQPRVLPKLIRALGDERQTHRDIATIIEDEPALTDELLRVVNLNTANSGQRPIESVEQAVLLVGFEGVRRAISEAVMRPVMQAASRVEAGFARNVWQWGLLCANACDRLAHQEPGGGPDLFMLGLIPGLAYLTLYRELESIAGAQSGDHAVSAGLLVSVLEEQRGAMLERLVSAWELPASYRDELRELHDSPLGLQASTLSRGMVLGTHETLRQAGCRTLLQKELVALTGLDQRRLEHVLTDLRRA</sequence>